<dbReference type="AlphaFoldDB" id="A0A0F9TQT8"/>
<comment type="caution">
    <text evidence="1">The sequence shown here is derived from an EMBL/GenBank/DDBJ whole genome shotgun (WGS) entry which is preliminary data.</text>
</comment>
<organism evidence="1">
    <name type="scientific">marine sediment metagenome</name>
    <dbReference type="NCBI Taxonomy" id="412755"/>
    <lineage>
        <taxon>unclassified sequences</taxon>
        <taxon>metagenomes</taxon>
        <taxon>ecological metagenomes</taxon>
    </lineage>
</organism>
<proteinExistence type="predicted"/>
<dbReference type="EMBL" id="LAZR01000211">
    <property type="protein sequence ID" value="KKN81719.1"/>
    <property type="molecule type" value="Genomic_DNA"/>
</dbReference>
<dbReference type="Gene3D" id="2.60.120.200">
    <property type="match status" value="1"/>
</dbReference>
<name>A0A0F9TQT8_9ZZZZ</name>
<protein>
    <recommendedName>
        <fullName evidence="2">LamG-like jellyroll fold domain-containing protein</fullName>
    </recommendedName>
</protein>
<dbReference type="InterPro" id="IPR013320">
    <property type="entry name" value="ConA-like_dom_sf"/>
</dbReference>
<evidence type="ECO:0000313" key="1">
    <source>
        <dbReference type="EMBL" id="KKN81719.1"/>
    </source>
</evidence>
<accession>A0A0F9TQT8</accession>
<gene>
    <name evidence="1" type="ORF">LCGC14_0316310</name>
</gene>
<sequence length="246" mass="26351">MGLLSSPALKHVGRFGLKFRPDANTVLWLPGQDDPQSATIRDRSGFGNDGAITGATWVQNSKGLWVLDFDGIDDIVTCGTDSSIDEIFDGGGAVEFWVNPRSDGEGSAAHLYSKGAWSIEFSSEAGGLIIIRLSYSFDGASGGNWRTSATVVPINTYTYILMSYDNGNVDNDPIFYVNDTVPGITEILTPVGTRLSDAASTLHIGNRSDTARTHDGTLALVRACNVIPPVTTAAIRYRQERGLFGV</sequence>
<dbReference type="SUPFAM" id="SSF49899">
    <property type="entry name" value="Concanavalin A-like lectins/glucanases"/>
    <property type="match status" value="1"/>
</dbReference>
<evidence type="ECO:0008006" key="2">
    <source>
        <dbReference type="Google" id="ProtNLM"/>
    </source>
</evidence>
<reference evidence="1" key="1">
    <citation type="journal article" date="2015" name="Nature">
        <title>Complex archaea that bridge the gap between prokaryotes and eukaryotes.</title>
        <authorList>
            <person name="Spang A."/>
            <person name="Saw J.H."/>
            <person name="Jorgensen S.L."/>
            <person name="Zaremba-Niedzwiedzka K."/>
            <person name="Martijn J."/>
            <person name="Lind A.E."/>
            <person name="van Eijk R."/>
            <person name="Schleper C."/>
            <person name="Guy L."/>
            <person name="Ettema T.J."/>
        </authorList>
    </citation>
    <scope>NUCLEOTIDE SEQUENCE</scope>
</reference>
<dbReference type="Pfam" id="PF13385">
    <property type="entry name" value="Laminin_G_3"/>
    <property type="match status" value="1"/>
</dbReference>